<dbReference type="AlphaFoldDB" id="A0A1H8TWF3"/>
<sequence length="411" mass="43670">MTGDVTETPEKESVKITLGCEPRIIVTVTETDGNLMFSLAPEDPDAEMPDLDGFFFNVTDESKLDTLTVFPSVNVENSDGLKVTGYEAEADSADSLSNGATLTEQYDVGVQFGTTDDSTEGEVNEIAFTLYSGGNLSLDDIDLESFAAVINSDTEDGLVLTTNDELNEGEIESFEGDSNDDGDKEDPDTCAFTVEGEVNVEVIMSELEDGSIQFDLSVLQGDDPDATGSIGDLRGLFFDVADEGILEGLTITGDDVTRSEFEADGVTNLGQGNNLNGEIVNENGAFDGGVSFGTPGAGKDDIQETSFILSHPDGLSLADFEGQDIGLRLTSVGEEGGDRDGSLKLIGQCPPGGDDPKDPECEYQYELEDVMKLMTMEESEDDSAPEEDEDDGPGGPPAHVRAMLEEHGVFA</sequence>
<feature type="compositionally biased region" description="Acidic residues" evidence="1">
    <location>
        <begin position="377"/>
        <end position="392"/>
    </location>
</feature>
<dbReference type="RefSeq" id="WP_093119294.1">
    <property type="nucleotide sequence ID" value="NZ_FODS01000017.1"/>
</dbReference>
<name>A0A1H8TWF3_9RHOB</name>
<evidence type="ECO:0000256" key="1">
    <source>
        <dbReference type="SAM" id="MobiDB-lite"/>
    </source>
</evidence>
<dbReference type="Proteomes" id="UP000198893">
    <property type="component" value="Unassembled WGS sequence"/>
</dbReference>
<protein>
    <submittedName>
        <fullName evidence="2">Uncharacterized protein</fullName>
    </submittedName>
</protein>
<feature type="compositionally biased region" description="Acidic residues" evidence="1">
    <location>
        <begin position="165"/>
        <end position="187"/>
    </location>
</feature>
<feature type="region of interest" description="Disordered" evidence="1">
    <location>
        <begin position="373"/>
        <end position="411"/>
    </location>
</feature>
<accession>A0A1H8TWF3</accession>
<dbReference type="EMBL" id="FODS01000017">
    <property type="protein sequence ID" value="SEO95352.1"/>
    <property type="molecule type" value="Genomic_DNA"/>
</dbReference>
<evidence type="ECO:0000313" key="2">
    <source>
        <dbReference type="EMBL" id="SEO95352.1"/>
    </source>
</evidence>
<gene>
    <name evidence="2" type="ORF">SAMN04490248_11732</name>
</gene>
<evidence type="ECO:0000313" key="3">
    <source>
        <dbReference type="Proteomes" id="UP000198893"/>
    </source>
</evidence>
<keyword evidence="3" id="KW-1185">Reference proteome</keyword>
<dbReference type="STRING" id="569882.SAMN04490248_11732"/>
<proteinExistence type="predicted"/>
<feature type="region of interest" description="Disordered" evidence="1">
    <location>
        <begin position="163"/>
        <end position="187"/>
    </location>
</feature>
<organism evidence="2 3">
    <name type="scientific">Salinihabitans flavidus</name>
    <dbReference type="NCBI Taxonomy" id="569882"/>
    <lineage>
        <taxon>Bacteria</taxon>
        <taxon>Pseudomonadati</taxon>
        <taxon>Pseudomonadota</taxon>
        <taxon>Alphaproteobacteria</taxon>
        <taxon>Rhodobacterales</taxon>
        <taxon>Roseobacteraceae</taxon>
        <taxon>Salinihabitans</taxon>
    </lineage>
</organism>
<reference evidence="2 3" key="1">
    <citation type="submission" date="2016-10" db="EMBL/GenBank/DDBJ databases">
        <authorList>
            <person name="de Groot N.N."/>
        </authorList>
    </citation>
    <scope>NUCLEOTIDE SEQUENCE [LARGE SCALE GENOMIC DNA]</scope>
    <source>
        <strain evidence="2 3">DSM 27842</strain>
    </source>
</reference>
<dbReference type="OrthoDB" id="9773411at2"/>
<feature type="compositionally biased region" description="Basic and acidic residues" evidence="1">
    <location>
        <begin position="402"/>
        <end position="411"/>
    </location>
</feature>